<evidence type="ECO:0008006" key="5">
    <source>
        <dbReference type="Google" id="ProtNLM"/>
    </source>
</evidence>
<dbReference type="InterPro" id="IPR011009">
    <property type="entry name" value="Kinase-like_dom_sf"/>
</dbReference>
<feature type="region of interest" description="Disordered" evidence="2">
    <location>
        <begin position="128"/>
        <end position="208"/>
    </location>
</feature>
<proteinExistence type="predicted"/>
<feature type="binding site" evidence="1">
    <location>
        <position position="79"/>
    </location>
    <ligand>
        <name>ATP</name>
        <dbReference type="ChEBI" id="CHEBI:30616"/>
    </ligand>
</feature>
<dbReference type="SUPFAM" id="SSF56112">
    <property type="entry name" value="Protein kinase-like (PK-like)"/>
    <property type="match status" value="1"/>
</dbReference>
<organism evidence="3 4">
    <name type="scientific">Seiridium unicorne</name>
    <dbReference type="NCBI Taxonomy" id="138068"/>
    <lineage>
        <taxon>Eukaryota</taxon>
        <taxon>Fungi</taxon>
        <taxon>Dikarya</taxon>
        <taxon>Ascomycota</taxon>
        <taxon>Pezizomycotina</taxon>
        <taxon>Sordariomycetes</taxon>
        <taxon>Xylariomycetidae</taxon>
        <taxon>Amphisphaeriales</taxon>
        <taxon>Sporocadaceae</taxon>
        <taxon>Seiridium</taxon>
    </lineage>
</organism>
<dbReference type="EMBL" id="JARVKF010000002">
    <property type="protein sequence ID" value="KAK9426451.1"/>
    <property type="molecule type" value="Genomic_DNA"/>
</dbReference>
<dbReference type="Proteomes" id="UP001408356">
    <property type="component" value="Unassembled WGS sequence"/>
</dbReference>
<feature type="compositionally biased region" description="Gly residues" evidence="2">
    <location>
        <begin position="128"/>
        <end position="140"/>
    </location>
</feature>
<evidence type="ECO:0000256" key="2">
    <source>
        <dbReference type="SAM" id="MobiDB-lite"/>
    </source>
</evidence>
<keyword evidence="1" id="KW-0067">ATP-binding</keyword>
<accession>A0ABR2VI42</accession>
<sequence>MADTRSSSESRVRKRAAARRIEAERIAKIRDQVKKHFTTNYHLKFDRYVGDGSHGGTGVFTALNPQSRGPIETEKYILKFSLGTLPNGEDSDEHLRNEASWLGYLSGSEHFIKSLYVNHLEVGNATGNGGGSGNAGGGSGSSRNSPGGSSGGSSGGGAGGNSARSPGSGLGGDPADTSGLAADMSGLSIEVPARTRGNSDDDDDDDDEHDIIPALILEYLPMGDLETLRERLVAYGKPVPSRLLWGFALCLMRMCVGLAYYDFMEPGKQEEVPGGAVKPSTLCHNSIKGPNILLDGLRPDGEHGLTPLLKLIDFGRTGLVSEPREDYADGYGVYSNLFYMGSIIQTLASIDVPLVPGLSWIPRQMTWSWVNARDPDRVVVTTRANQGFCTNRRINVDLRLFVANLMSVHRNESDPDVRPTLRDALHTCRHFVRMPLHEMFRYSPPDGETDEDIQRFVAEVVLNAHPPPPPLAP</sequence>
<protein>
    <recommendedName>
        <fullName evidence="5">Protein kinase domain-containing protein</fullName>
    </recommendedName>
</protein>
<keyword evidence="1" id="KW-0547">Nucleotide-binding</keyword>
<dbReference type="InterPro" id="IPR017441">
    <property type="entry name" value="Protein_kinase_ATP_BS"/>
</dbReference>
<evidence type="ECO:0000313" key="4">
    <source>
        <dbReference type="Proteomes" id="UP001408356"/>
    </source>
</evidence>
<reference evidence="3 4" key="1">
    <citation type="journal article" date="2024" name="J. Plant Pathol.">
        <title>Sequence and assembly of the genome of Seiridium unicorne, isolate CBS 538.82, causal agent of cypress canker disease.</title>
        <authorList>
            <person name="Scali E."/>
            <person name="Rocca G.D."/>
            <person name="Danti R."/>
            <person name="Garbelotto M."/>
            <person name="Barberini S."/>
            <person name="Baroncelli R."/>
            <person name="Emiliani G."/>
        </authorList>
    </citation>
    <scope>NUCLEOTIDE SEQUENCE [LARGE SCALE GENOMIC DNA]</scope>
    <source>
        <strain evidence="3 4">BM-138-508</strain>
    </source>
</reference>
<keyword evidence="4" id="KW-1185">Reference proteome</keyword>
<dbReference type="PROSITE" id="PS00107">
    <property type="entry name" value="PROTEIN_KINASE_ATP"/>
    <property type="match status" value="1"/>
</dbReference>
<gene>
    <name evidence="3" type="ORF">SUNI508_02892</name>
</gene>
<name>A0ABR2VI42_9PEZI</name>
<comment type="caution">
    <text evidence="3">The sequence shown here is derived from an EMBL/GenBank/DDBJ whole genome shotgun (WGS) entry which is preliminary data.</text>
</comment>
<feature type="compositionally biased region" description="Gly residues" evidence="2">
    <location>
        <begin position="148"/>
        <end position="160"/>
    </location>
</feature>
<evidence type="ECO:0000256" key="1">
    <source>
        <dbReference type="PROSITE-ProRule" id="PRU10141"/>
    </source>
</evidence>
<evidence type="ECO:0000313" key="3">
    <source>
        <dbReference type="EMBL" id="KAK9426451.1"/>
    </source>
</evidence>